<dbReference type="PANTHER" id="PTHR43190:SF3">
    <property type="entry name" value="N-ACETYL-D-GLUCOSAMINE KINASE"/>
    <property type="match status" value="1"/>
</dbReference>
<protein>
    <submittedName>
        <fullName evidence="2">Glucosamine kinase</fullName>
    </submittedName>
</protein>
<gene>
    <name evidence="2" type="ORF">SAMN04515673_11936</name>
</gene>
<dbReference type="AlphaFoldDB" id="A0A1I6ER39"/>
<proteinExistence type="predicted"/>
<dbReference type="SUPFAM" id="SSF53067">
    <property type="entry name" value="Actin-like ATPase domain"/>
    <property type="match status" value="2"/>
</dbReference>
<name>A0A1I6ER39_9RHOB</name>
<reference evidence="2 3" key="1">
    <citation type="submission" date="2016-10" db="EMBL/GenBank/DDBJ databases">
        <authorList>
            <person name="de Groot N.N."/>
        </authorList>
    </citation>
    <scope>NUCLEOTIDE SEQUENCE [LARGE SCALE GENOMIC DNA]</scope>
    <source>
        <strain evidence="3">KMM 9023,NRIC 0796,JCM 17311,KCTC 23692</strain>
    </source>
</reference>
<dbReference type="RefSeq" id="WP_245759687.1">
    <property type="nucleotide sequence ID" value="NZ_FOYI01000019.1"/>
</dbReference>
<dbReference type="InterPro" id="IPR043129">
    <property type="entry name" value="ATPase_NBD"/>
</dbReference>
<dbReference type="Proteomes" id="UP000199302">
    <property type="component" value="Unassembled WGS sequence"/>
</dbReference>
<dbReference type="InterPro" id="IPR002731">
    <property type="entry name" value="ATPase_BadF"/>
</dbReference>
<dbReference type="InterPro" id="IPR052519">
    <property type="entry name" value="Euk-type_GlcNAc_Kinase"/>
</dbReference>
<dbReference type="Gene3D" id="3.30.420.40">
    <property type="match status" value="2"/>
</dbReference>
<evidence type="ECO:0000313" key="2">
    <source>
        <dbReference type="EMBL" id="SFR20229.1"/>
    </source>
</evidence>
<evidence type="ECO:0000259" key="1">
    <source>
        <dbReference type="Pfam" id="PF01869"/>
    </source>
</evidence>
<dbReference type="GO" id="GO:0016301">
    <property type="term" value="F:kinase activity"/>
    <property type="evidence" value="ECO:0007669"/>
    <property type="project" value="UniProtKB-KW"/>
</dbReference>
<dbReference type="CDD" id="cd24082">
    <property type="entry name" value="ASKHA_NBD_GspK-like"/>
    <property type="match status" value="1"/>
</dbReference>
<dbReference type="Pfam" id="PF01869">
    <property type="entry name" value="BcrAD_BadFG"/>
    <property type="match status" value="1"/>
</dbReference>
<dbReference type="EMBL" id="FOYI01000019">
    <property type="protein sequence ID" value="SFR20229.1"/>
    <property type="molecule type" value="Genomic_DNA"/>
</dbReference>
<keyword evidence="3" id="KW-1185">Reference proteome</keyword>
<feature type="domain" description="ATPase BadF/BadG/BcrA/BcrD type" evidence="1">
    <location>
        <begin position="10"/>
        <end position="255"/>
    </location>
</feature>
<dbReference type="STRING" id="871652.SAMN04515673_11936"/>
<organism evidence="2 3">
    <name type="scientific">Poseidonocella sedimentorum</name>
    <dbReference type="NCBI Taxonomy" id="871652"/>
    <lineage>
        <taxon>Bacteria</taxon>
        <taxon>Pseudomonadati</taxon>
        <taxon>Pseudomonadota</taxon>
        <taxon>Alphaproteobacteria</taxon>
        <taxon>Rhodobacterales</taxon>
        <taxon>Roseobacteraceae</taxon>
        <taxon>Poseidonocella</taxon>
    </lineage>
</organism>
<evidence type="ECO:0000313" key="3">
    <source>
        <dbReference type="Proteomes" id="UP000199302"/>
    </source>
</evidence>
<keyword evidence="2" id="KW-0418">Kinase</keyword>
<sequence length="292" mass="29271">MTRGLPVLFLGVDGGGSGCRVALARADGTVLARAERGPANVTSDFDGALANLRAAIHEALSAAGLDESALAACRAHAGLAGVVTRSDADRVRAALPPARWTVTDDRPTALAGALGGQDGALICVGTGSFLISRRGAALRTIGGWGFQLSDQGSGAWLGRALLEETLLAHDGLAAFTDLTRAVLIDFGGAPDRIVAFAGQAGPQDYARLARKLTEAAAAGDDTGRAIMARGASYLTRALAALDLAGNAPLCLSGGLGPSYAPYLSPPLAARLRAPAGTALDGALLLAGQDGAP</sequence>
<keyword evidence="2" id="KW-0808">Transferase</keyword>
<dbReference type="PANTHER" id="PTHR43190">
    <property type="entry name" value="N-ACETYL-D-GLUCOSAMINE KINASE"/>
    <property type="match status" value="1"/>
</dbReference>
<accession>A0A1I6ER39</accession>